<evidence type="ECO:0000256" key="3">
    <source>
        <dbReference type="ARBA" id="ARBA00022475"/>
    </source>
</evidence>
<dbReference type="KEGG" id="arf:AR1Y2_0596"/>
<evidence type="ECO:0000256" key="4">
    <source>
        <dbReference type="ARBA" id="ARBA00022597"/>
    </source>
</evidence>
<keyword evidence="2" id="KW-0813">Transport</keyword>
<reference evidence="10 11" key="1">
    <citation type="submission" date="2019-05" db="EMBL/GenBank/DDBJ databases">
        <title>Complete genome sequencing of Anaerostipes rhamnosivorans.</title>
        <authorList>
            <person name="Bui T.P.N."/>
            <person name="de Vos W.M."/>
        </authorList>
    </citation>
    <scope>NUCLEOTIDE SEQUENCE [LARGE SCALE GENOMIC DNA]</scope>
    <source>
        <strain evidence="10 11">1y2</strain>
    </source>
</reference>
<evidence type="ECO:0000313" key="10">
    <source>
        <dbReference type="EMBL" id="QCP34050.1"/>
    </source>
</evidence>
<feature type="transmembrane region" description="Helical" evidence="9">
    <location>
        <begin position="47"/>
        <end position="67"/>
    </location>
</feature>
<dbReference type="OrthoDB" id="9815089at2"/>
<name>A0A4V1EFX0_9FIRM</name>
<feature type="transmembrane region" description="Helical" evidence="9">
    <location>
        <begin position="135"/>
        <end position="155"/>
    </location>
</feature>
<dbReference type="InterPro" id="IPR004700">
    <property type="entry name" value="PTS_IIC_man"/>
</dbReference>
<dbReference type="Proteomes" id="UP000298653">
    <property type="component" value="Chromosome"/>
</dbReference>
<keyword evidence="4" id="KW-0762">Sugar transport</keyword>
<evidence type="ECO:0000256" key="9">
    <source>
        <dbReference type="SAM" id="Phobius"/>
    </source>
</evidence>
<evidence type="ECO:0000256" key="6">
    <source>
        <dbReference type="ARBA" id="ARBA00022692"/>
    </source>
</evidence>
<feature type="transmembrane region" description="Helical" evidence="9">
    <location>
        <begin position="207"/>
        <end position="236"/>
    </location>
</feature>
<dbReference type="Pfam" id="PF03609">
    <property type="entry name" value="EII-Sor"/>
    <property type="match status" value="1"/>
</dbReference>
<evidence type="ECO:0000313" key="11">
    <source>
        <dbReference type="Proteomes" id="UP000298653"/>
    </source>
</evidence>
<dbReference type="InterPro" id="IPR050303">
    <property type="entry name" value="GatZ_KbaZ_carbometab"/>
</dbReference>
<dbReference type="GO" id="GO:0005886">
    <property type="term" value="C:plasma membrane"/>
    <property type="evidence" value="ECO:0007669"/>
    <property type="project" value="UniProtKB-SubCell"/>
</dbReference>
<dbReference type="AlphaFoldDB" id="A0A4V1EFX0"/>
<accession>A0A4V1EFX0</accession>
<feature type="transmembrane region" description="Helical" evidence="9">
    <location>
        <begin position="95"/>
        <end position="114"/>
    </location>
</feature>
<dbReference type="EMBL" id="CP040058">
    <property type="protein sequence ID" value="QCP34050.1"/>
    <property type="molecule type" value="Genomic_DNA"/>
</dbReference>
<keyword evidence="7 9" id="KW-1133">Transmembrane helix</keyword>
<protein>
    <submittedName>
        <fullName evidence="10">PTS system, mannose-specific IIC component</fullName>
    </submittedName>
</protein>
<dbReference type="GO" id="GO:0009401">
    <property type="term" value="P:phosphoenolpyruvate-dependent sugar phosphotransferase system"/>
    <property type="evidence" value="ECO:0007669"/>
    <property type="project" value="UniProtKB-KW"/>
</dbReference>
<feature type="transmembrane region" description="Helical" evidence="9">
    <location>
        <begin position="175"/>
        <end position="195"/>
    </location>
</feature>
<dbReference type="PANTHER" id="PTHR32502">
    <property type="entry name" value="N-ACETYLGALACTOSAMINE PERMEASE II COMPONENT-RELATED"/>
    <property type="match status" value="1"/>
</dbReference>
<keyword evidence="5" id="KW-0598">Phosphotransferase system</keyword>
<evidence type="ECO:0000256" key="1">
    <source>
        <dbReference type="ARBA" id="ARBA00004651"/>
    </source>
</evidence>
<comment type="subcellular location">
    <subcellularLocation>
        <location evidence="1">Cell membrane</location>
        <topology evidence="1">Multi-pass membrane protein</topology>
    </subcellularLocation>
</comment>
<evidence type="ECO:0000256" key="5">
    <source>
        <dbReference type="ARBA" id="ARBA00022683"/>
    </source>
</evidence>
<keyword evidence="8 9" id="KW-0472">Membrane</keyword>
<evidence type="ECO:0000256" key="8">
    <source>
        <dbReference type="ARBA" id="ARBA00023136"/>
    </source>
</evidence>
<keyword evidence="11" id="KW-1185">Reference proteome</keyword>
<keyword evidence="6 9" id="KW-0812">Transmembrane</keyword>
<keyword evidence="3" id="KW-1003">Cell membrane</keyword>
<dbReference type="PROSITE" id="PS51106">
    <property type="entry name" value="PTS_EIIC_TYPE_4"/>
    <property type="match status" value="1"/>
</dbReference>
<organism evidence="10 11">
    <name type="scientific">Anaerostipes rhamnosivorans</name>
    <dbReference type="NCBI Taxonomy" id="1229621"/>
    <lineage>
        <taxon>Bacteria</taxon>
        <taxon>Bacillati</taxon>
        <taxon>Bacillota</taxon>
        <taxon>Clostridia</taxon>
        <taxon>Lachnospirales</taxon>
        <taxon>Lachnospiraceae</taxon>
        <taxon>Anaerostipes</taxon>
    </lineage>
</organism>
<dbReference type="PANTHER" id="PTHR32502:SF8">
    <property type="entry name" value="N-ACETYLGALACTOSAMINE PERMEASE IIC COMPONENT 1"/>
    <property type="match status" value="1"/>
</dbReference>
<evidence type="ECO:0000256" key="2">
    <source>
        <dbReference type="ARBA" id="ARBA00022448"/>
    </source>
</evidence>
<evidence type="ECO:0000256" key="7">
    <source>
        <dbReference type="ARBA" id="ARBA00022989"/>
    </source>
</evidence>
<dbReference type="RefSeq" id="WP_137327633.1">
    <property type="nucleotide sequence ID" value="NZ_CP040058.1"/>
</dbReference>
<proteinExistence type="predicted"/>
<sequence>MLTKALLVGLILGLCKMEYFLGYCMICRPIVISTLTGLVLGDPVQGVILGSVLELMFIGSFPIGAAVSPDYGSAGAICTAFAIITTGGKAVATTLAVPIALLGGFIFIGCKLMNAAFGQMMMRKIEKDNTKAAGGIYLFGAFFTSFIVYFLYGFLSIYAGSTAVQAAVNAIPKVVINGLASAANLLPAIGFALLLKMIISKKMAPYFFVGFMLAAYLNLPTIAVTLFAVMLVLIILSNQKQTPETVEAYGGDENEF</sequence>
<gene>
    <name evidence="10" type="ORF">AR1Y2_0596</name>
</gene>
<feature type="transmembrane region" description="Helical" evidence="9">
    <location>
        <begin position="20"/>
        <end position="40"/>
    </location>
</feature>